<evidence type="ECO:0000313" key="2">
    <source>
        <dbReference type="Proteomes" id="UP001165460"/>
    </source>
</evidence>
<dbReference type="RefSeq" id="WP_243357437.1">
    <property type="nucleotide sequence ID" value="NZ_JALGBH010000001.1"/>
</dbReference>
<protein>
    <submittedName>
        <fullName evidence="1">Uncharacterized protein</fullName>
    </submittedName>
</protein>
<dbReference type="EMBL" id="JALGBH010000001">
    <property type="protein sequence ID" value="MCJ0741072.1"/>
    <property type="molecule type" value="Genomic_DNA"/>
</dbReference>
<organism evidence="1 2">
    <name type="scientific">Pedobacter montanisoli</name>
    <dbReference type="NCBI Taxonomy" id="2923277"/>
    <lineage>
        <taxon>Bacteria</taxon>
        <taxon>Pseudomonadati</taxon>
        <taxon>Bacteroidota</taxon>
        <taxon>Sphingobacteriia</taxon>
        <taxon>Sphingobacteriales</taxon>
        <taxon>Sphingobacteriaceae</taxon>
        <taxon>Pedobacter</taxon>
    </lineage>
</organism>
<reference evidence="1" key="1">
    <citation type="submission" date="2022-03" db="EMBL/GenBank/DDBJ databases">
        <authorList>
            <person name="Woo C.Y."/>
        </authorList>
    </citation>
    <scope>NUCLEOTIDE SEQUENCE</scope>
    <source>
        <strain evidence="1">CYS-01</strain>
    </source>
</reference>
<keyword evidence="2" id="KW-1185">Reference proteome</keyword>
<accession>A0ABS9ZRS4</accession>
<sequence>MISFAAHPEKSWITRLEMITNFTTYNMHKTSKMMAYCCMMMPLAYQCIG</sequence>
<comment type="caution">
    <text evidence="1">The sequence shown here is derived from an EMBL/GenBank/DDBJ whole genome shotgun (WGS) entry which is preliminary data.</text>
</comment>
<evidence type="ECO:0000313" key="1">
    <source>
        <dbReference type="EMBL" id="MCJ0741072.1"/>
    </source>
</evidence>
<name>A0ABS9ZRS4_9SPHI</name>
<proteinExistence type="predicted"/>
<dbReference type="Proteomes" id="UP001165460">
    <property type="component" value="Unassembled WGS sequence"/>
</dbReference>
<gene>
    <name evidence="1" type="ORF">MMF97_00025</name>
</gene>